<accession>A0A814I5X1</accession>
<name>A0A814I5X1_9BILA</name>
<dbReference type="AlphaFoldDB" id="A0A814I5X1"/>
<comment type="caution">
    <text evidence="2">The sequence shown here is derived from an EMBL/GenBank/DDBJ whole genome shotgun (WGS) entry which is preliminary data.</text>
</comment>
<evidence type="ECO:0000313" key="3">
    <source>
        <dbReference type="EMBL" id="CAF3792361.1"/>
    </source>
</evidence>
<evidence type="ECO:0000313" key="2">
    <source>
        <dbReference type="EMBL" id="CAF1020943.1"/>
    </source>
</evidence>
<evidence type="ECO:0000256" key="1">
    <source>
        <dbReference type="SAM" id="MobiDB-lite"/>
    </source>
</evidence>
<keyword evidence="4" id="KW-1185">Reference proteome</keyword>
<evidence type="ECO:0000313" key="4">
    <source>
        <dbReference type="Proteomes" id="UP000663829"/>
    </source>
</evidence>
<sequence length="225" mass="26337">MVNEVKSQLNTLRSNHNKKLKKMRKRDSDLWSTKIIDIKVERLQNPQIIVDLSSDIHIFNTDIDNTQLYPILDTESAISNNILPSTELYPQLVDGDLTTNVKTMTNIYPTLNNTANSFESLFAQKSEIVVLNEENIRVIFDYDIVHHLLDRTNTRNDIRVADCIRVIKQQLMQWKIAEERIQWSAIRQSFNKRLSTIQFSDRPSDNQQITFLFKLKAAEVIRLFM</sequence>
<dbReference type="EMBL" id="CAJOBC010003609">
    <property type="protein sequence ID" value="CAF3792361.1"/>
    <property type="molecule type" value="Genomic_DNA"/>
</dbReference>
<reference evidence="2" key="1">
    <citation type="submission" date="2021-02" db="EMBL/GenBank/DDBJ databases">
        <authorList>
            <person name="Nowell W R."/>
        </authorList>
    </citation>
    <scope>NUCLEOTIDE SEQUENCE</scope>
</reference>
<organism evidence="2 4">
    <name type="scientific">Didymodactylos carnosus</name>
    <dbReference type="NCBI Taxonomy" id="1234261"/>
    <lineage>
        <taxon>Eukaryota</taxon>
        <taxon>Metazoa</taxon>
        <taxon>Spiralia</taxon>
        <taxon>Gnathifera</taxon>
        <taxon>Rotifera</taxon>
        <taxon>Eurotatoria</taxon>
        <taxon>Bdelloidea</taxon>
        <taxon>Philodinida</taxon>
        <taxon>Philodinidae</taxon>
        <taxon>Didymodactylos</taxon>
    </lineage>
</organism>
<dbReference type="EMBL" id="CAJNOQ010003609">
    <property type="protein sequence ID" value="CAF1020943.1"/>
    <property type="molecule type" value="Genomic_DNA"/>
</dbReference>
<dbReference type="Proteomes" id="UP000681722">
    <property type="component" value="Unassembled WGS sequence"/>
</dbReference>
<gene>
    <name evidence="2" type="ORF">GPM918_LOCUS14776</name>
    <name evidence="3" type="ORF">SRO942_LOCUS14776</name>
</gene>
<feature type="region of interest" description="Disordered" evidence="1">
    <location>
        <begin position="1"/>
        <end position="25"/>
    </location>
</feature>
<feature type="compositionally biased region" description="Polar residues" evidence="1">
    <location>
        <begin position="1"/>
        <end position="14"/>
    </location>
</feature>
<proteinExistence type="predicted"/>
<protein>
    <submittedName>
        <fullName evidence="2">Uncharacterized protein</fullName>
    </submittedName>
</protein>
<feature type="compositionally biased region" description="Basic residues" evidence="1">
    <location>
        <begin position="15"/>
        <end position="25"/>
    </location>
</feature>
<dbReference type="Proteomes" id="UP000663829">
    <property type="component" value="Unassembled WGS sequence"/>
</dbReference>